<dbReference type="Pfam" id="PF10604">
    <property type="entry name" value="Polyketide_cyc2"/>
    <property type="match status" value="1"/>
</dbReference>
<dbReference type="AlphaFoldDB" id="A0A6J6EN38"/>
<dbReference type="EMBL" id="CAEZVV010000034">
    <property type="protein sequence ID" value="CAB4642089.1"/>
    <property type="molecule type" value="Genomic_DNA"/>
</dbReference>
<accession>A0A6J6EN38</accession>
<dbReference type="EMBL" id="CAEZTG010000018">
    <property type="protein sequence ID" value="CAB4557793.1"/>
    <property type="molecule type" value="Genomic_DNA"/>
</dbReference>
<evidence type="ECO:0000313" key="1">
    <source>
        <dbReference type="EMBL" id="CAB4557793.1"/>
    </source>
</evidence>
<name>A0A6J6EN38_9ZZZZ</name>
<protein>
    <submittedName>
        <fullName evidence="2">Unannotated protein</fullName>
    </submittedName>
</protein>
<dbReference type="Gene3D" id="3.30.530.20">
    <property type="match status" value="1"/>
</dbReference>
<dbReference type="EMBL" id="CAEZTR010000048">
    <property type="protein sequence ID" value="CAB4577940.1"/>
    <property type="molecule type" value="Genomic_DNA"/>
</dbReference>
<proteinExistence type="predicted"/>
<evidence type="ECO:0000313" key="2">
    <source>
        <dbReference type="EMBL" id="CAB4577940.1"/>
    </source>
</evidence>
<dbReference type="InterPro" id="IPR019587">
    <property type="entry name" value="Polyketide_cyclase/dehydratase"/>
</dbReference>
<evidence type="ECO:0000313" key="3">
    <source>
        <dbReference type="EMBL" id="CAB4642089.1"/>
    </source>
</evidence>
<sequence length="142" mass="15103">MAKYTVSVESSKSVEEAFAYMADLRNFAKWDPGVLTVTQVAGDGAGLGSSFDVAVKSVGGGTVLRYETLEYDEPGNLLVEARNSKFTSIDRITVVAKDEGSIITYAAELLLNGCLSPLNPLLGLVFNRIGDRAAAGLRRVLA</sequence>
<gene>
    <name evidence="1" type="ORF">UFOPK1603_00319</name>
    <name evidence="2" type="ORF">UFOPK1711_00949</name>
    <name evidence="3" type="ORF">UFOPK2143_00749</name>
</gene>
<organism evidence="2">
    <name type="scientific">freshwater metagenome</name>
    <dbReference type="NCBI Taxonomy" id="449393"/>
    <lineage>
        <taxon>unclassified sequences</taxon>
        <taxon>metagenomes</taxon>
        <taxon>ecological metagenomes</taxon>
    </lineage>
</organism>
<dbReference type="InterPro" id="IPR023393">
    <property type="entry name" value="START-like_dom_sf"/>
</dbReference>
<reference evidence="2" key="1">
    <citation type="submission" date="2020-05" db="EMBL/GenBank/DDBJ databases">
        <authorList>
            <person name="Chiriac C."/>
            <person name="Salcher M."/>
            <person name="Ghai R."/>
            <person name="Kavagutti S V."/>
        </authorList>
    </citation>
    <scope>NUCLEOTIDE SEQUENCE</scope>
</reference>
<dbReference type="SUPFAM" id="SSF55961">
    <property type="entry name" value="Bet v1-like"/>
    <property type="match status" value="1"/>
</dbReference>